<dbReference type="RefSeq" id="WP_102757494.1">
    <property type="nucleotide sequence ID" value="NZ_CP025791.1"/>
</dbReference>
<dbReference type="Proteomes" id="UP000235826">
    <property type="component" value="Chromosome"/>
</dbReference>
<dbReference type="AlphaFoldDB" id="A0A2K9PUX0"/>
<accession>A0A2K9PUX0</accession>
<dbReference type="EMBL" id="CP025791">
    <property type="protein sequence ID" value="AUP80849.1"/>
    <property type="molecule type" value="Genomic_DNA"/>
</dbReference>
<gene>
    <name evidence="2" type="ORF">C1H87_19895</name>
</gene>
<name>A0A2K9PUX0_9FLAO</name>
<protein>
    <recommendedName>
        <fullName evidence="4">DUF4402 domain-containing protein</fullName>
    </recommendedName>
</protein>
<evidence type="ECO:0000313" key="3">
    <source>
        <dbReference type="Proteomes" id="UP000235826"/>
    </source>
</evidence>
<feature type="signal peptide" evidence="1">
    <location>
        <begin position="1"/>
        <end position="18"/>
    </location>
</feature>
<evidence type="ECO:0000313" key="2">
    <source>
        <dbReference type="EMBL" id="AUP80849.1"/>
    </source>
</evidence>
<organism evidence="2 3">
    <name type="scientific">Flavivirga eckloniae</name>
    <dbReference type="NCBI Taxonomy" id="1803846"/>
    <lineage>
        <taxon>Bacteria</taxon>
        <taxon>Pseudomonadati</taxon>
        <taxon>Bacteroidota</taxon>
        <taxon>Flavobacteriia</taxon>
        <taxon>Flavobacteriales</taxon>
        <taxon>Flavobacteriaceae</taxon>
        <taxon>Flavivirga</taxon>
    </lineage>
</organism>
<keyword evidence="3" id="KW-1185">Reference proteome</keyword>
<evidence type="ECO:0000256" key="1">
    <source>
        <dbReference type="SAM" id="SignalP"/>
    </source>
</evidence>
<feature type="chain" id="PRO_5014759339" description="DUF4402 domain-containing protein" evidence="1">
    <location>
        <begin position="19"/>
        <end position="198"/>
    </location>
</feature>
<evidence type="ECO:0008006" key="4">
    <source>
        <dbReference type="Google" id="ProtNLM"/>
    </source>
</evidence>
<dbReference type="OrthoDB" id="1438691at2"/>
<reference evidence="2 3" key="1">
    <citation type="submission" date="2018-01" db="EMBL/GenBank/DDBJ databases">
        <title>Complete genome sequence of Flavivirga eckloniae ECD14 isolated from seaweed Ecklonia cava.</title>
        <authorList>
            <person name="Lee J.H."/>
            <person name="Baik K.S."/>
            <person name="Seong C.N."/>
        </authorList>
    </citation>
    <scope>NUCLEOTIDE SEQUENCE [LARGE SCALE GENOMIC DNA]</scope>
    <source>
        <strain evidence="2 3">ECD14</strain>
    </source>
</reference>
<keyword evidence="1" id="KW-0732">Signal</keyword>
<dbReference type="KEGG" id="fek:C1H87_19895"/>
<proteinExistence type="predicted"/>
<sequence>MKILYCLALVLLPTISFSQVGINTTNPLDTLHVNGTVRIVDTNSSTSTKLMGADANGTINEVIVGTNLGLTAGTLNAYGSATYGIISLAVTDGPVNEEFNDYDLGVSGVNQDKTVFRLTGRTNSYRFTGIAGGTDGRHIVLLNIPSVNFRLENEHTSSLAQNRIITLSGGFEATSGQGSAELVYDGTLQRWFLINLRN</sequence>